<evidence type="ECO:0000313" key="2">
    <source>
        <dbReference type="EMBL" id="KAK7474874.1"/>
    </source>
</evidence>
<sequence length="565" mass="63467">ALVMNWERDTGILPDVVVELYACLPNSCEGQDLQQLFSSLTLPANLTLPRVSCQKDEDISTDAAAIVSICVLGLLGLLMVIGTAYDITHRKDTDSEDPYISGVEAKENEGFELQEPKTVEVDGEAITSSTLARILLAFSLPRNSQRILSVDVAPDTVRCLHGIRVLSIGWLILGYTLYFMSVYFENSLGAAEALEEVAGQVVIHSTLAVDTFFVVSGCLTAILFVREAVAEDGIKSKNVFFYFVHRFIRLTPAYAITIMALTCLLPYMSDGPNWTRDSRAYYSNCNKYWWTNLLYINNFYSSLKDQCIPWSWYLSVDMQFHWIVAPFIIIPLAAGAVSKSVYQRIIGGVLIGGLVFLQIFLTIYFEEDVNGDFLRHSDDFQWEIFQKPYCRAAPYVLGLGFGYALACLEGLLWLCSLTVIFAATFVKINENRVMLDDPFHWSHGVRSAHEAIYRPLFSLAISVVVYLCATGNGGFINSILSWRGFLPFSRLTYCIFLLHPAVILADQWQARVPVYFHLSYVAQRAAGYFVITAIFAYVLSVTVEAPITALERVLFKRKRIQSTNM</sequence>
<keyword evidence="1" id="KW-0472">Membrane</keyword>
<gene>
    <name evidence="2" type="ORF">BaRGS_00033876</name>
</gene>
<dbReference type="AlphaFoldDB" id="A0ABD0JIV4"/>
<dbReference type="InterPro" id="IPR052728">
    <property type="entry name" value="O2_lipid_transport_reg"/>
</dbReference>
<keyword evidence="1" id="KW-0812">Transmembrane</keyword>
<protein>
    <recommendedName>
        <fullName evidence="4">Acyltransferase 3 domain-containing protein</fullName>
    </recommendedName>
</protein>
<feature type="transmembrane region" description="Helical" evidence="1">
    <location>
        <begin position="525"/>
        <end position="550"/>
    </location>
</feature>
<organism evidence="2 3">
    <name type="scientific">Batillaria attramentaria</name>
    <dbReference type="NCBI Taxonomy" id="370345"/>
    <lineage>
        <taxon>Eukaryota</taxon>
        <taxon>Metazoa</taxon>
        <taxon>Spiralia</taxon>
        <taxon>Lophotrochozoa</taxon>
        <taxon>Mollusca</taxon>
        <taxon>Gastropoda</taxon>
        <taxon>Caenogastropoda</taxon>
        <taxon>Sorbeoconcha</taxon>
        <taxon>Cerithioidea</taxon>
        <taxon>Batillariidae</taxon>
        <taxon>Batillaria</taxon>
    </lineage>
</organism>
<feature type="transmembrane region" description="Helical" evidence="1">
    <location>
        <begin position="64"/>
        <end position="85"/>
    </location>
</feature>
<reference evidence="2 3" key="1">
    <citation type="journal article" date="2023" name="Sci. Data">
        <title>Genome assembly of the Korean intertidal mud-creeper Batillaria attramentaria.</title>
        <authorList>
            <person name="Patra A.K."/>
            <person name="Ho P.T."/>
            <person name="Jun S."/>
            <person name="Lee S.J."/>
            <person name="Kim Y."/>
            <person name="Won Y.J."/>
        </authorList>
    </citation>
    <scope>NUCLEOTIDE SEQUENCE [LARGE SCALE GENOMIC DNA]</scope>
    <source>
        <strain evidence="2">Wonlab-2016</strain>
    </source>
</reference>
<proteinExistence type="predicted"/>
<evidence type="ECO:0008006" key="4">
    <source>
        <dbReference type="Google" id="ProtNLM"/>
    </source>
</evidence>
<feature type="transmembrane region" description="Helical" evidence="1">
    <location>
        <begin position="165"/>
        <end position="184"/>
    </location>
</feature>
<evidence type="ECO:0000256" key="1">
    <source>
        <dbReference type="SAM" id="Phobius"/>
    </source>
</evidence>
<dbReference type="EMBL" id="JACVVK020000422">
    <property type="protein sequence ID" value="KAK7474874.1"/>
    <property type="molecule type" value="Genomic_DNA"/>
</dbReference>
<name>A0ABD0JIV4_9CAEN</name>
<feature type="transmembrane region" description="Helical" evidence="1">
    <location>
        <begin position="320"/>
        <end position="338"/>
    </location>
</feature>
<keyword evidence="1" id="KW-1133">Transmembrane helix</keyword>
<feature type="transmembrane region" description="Helical" evidence="1">
    <location>
        <begin position="247"/>
        <end position="268"/>
    </location>
</feature>
<dbReference type="PANTHER" id="PTHR11161:SF0">
    <property type="entry name" value="O-ACYLTRANSFERASE LIKE PROTEIN"/>
    <property type="match status" value="1"/>
</dbReference>
<dbReference type="Proteomes" id="UP001519460">
    <property type="component" value="Unassembled WGS sequence"/>
</dbReference>
<feature type="transmembrane region" description="Helical" evidence="1">
    <location>
        <begin position="204"/>
        <end position="226"/>
    </location>
</feature>
<feature type="transmembrane region" description="Helical" evidence="1">
    <location>
        <begin position="456"/>
        <end position="480"/>
    </location>
</feature>
<feature type="non-terminal residue" evidence="2">
    <location>
        <position position="1"/>
    </location>
</feature>
<evidence type="ECO:0000313" key="3">
    <source>
        <dbReference type="Proteomes" id="UP001519460"/>
    </source>
</evidence>
<feature type="transmembrane region" description="Helical" evidence="1">
    <location>
        <begin position="401"/>
        <end position="426"/>
    </location>
</feature>
<accession>A0ABD0JIV4</accession>
<keyword evidence="3" id="KW-1185">Reference proteome</keyword>
<dbReference type="PANTHER" id="PTHR11161">
    <property type="entry name" value="O-ACYLTRANSFERASE"/>
    <property type="match status" value="1"/>
</dbReference>
<comment type="caution">
    <text evidence="2">The sequence shown here is derived from an EMBL/GenBank/DDBJ whole genome shotgun (WGS) entry which is preliminary data.</text>
</comment>
<feature type="transmembrane region" description="Helical" evidence="1">
    <location>
        <begin position="345"/>
        <end position="365"/>
    </location>
</feature>